<dbReference type="Pfam" id="PF01584">
    <property type="entry name" value="CheW"/>
    <property type="match status" value="1"/>
</dbReference>
<evidence type="ECO:0000313" key="2">
    <source>
        <dbReference type="EMBL" id="NVE95313.1"/>
    </source>
</evidence>
<dbReference type="PANTHER" id="PTHR22617:SF23">
    <property type="entry name" value="CHEMOTAXIS PROTEIN CHEW"/>
    <property type="match status" value="1"/>
</dbReference>
<dbReference type="SUPFAM" id="SSF50341">
    <property type="entry name" value="CheW-like"/>
    <property type="match status" value="1"/>
</dbReference>
<comment type="caution">
    <text evidence="2">The sequence shown here is derived from an EMBL/GenBank/DDBJ whole genome shotgun (WGS) entry which is preliminary data.</text>
</comment>
<name>A0A850HB77_9SPHN</name>
<dbReference type="Gene3D" id="2.30.30.40">
    <property type="entry name" value="SH3 Domains"/>
    <property type="match status" value="1"/>
</dbReference>
<dbReference type="PANTHER" id="PTHR22617">
    <property type="entry name" value="CHEMOTAXIS SENSOR HISTIDINE KINASE-RELATED"/>
    <property type="match status" value="1"/>
</dbReference>
<dbReference type="AlphaFoldDB" id="A0A850HB77"/>
<dbReference type="Proteomes" id="UP000546031">
    <property type="component" value="Unassembled WGS sequence"/>
</dbReference>
<gene>
    <name evidence="2" type="ORF">HUO12_10420</name>
</gene>
<proteinExistence type="predicted"/>
<dbReference type="InterPro" id="IPR039315">
    <property type="entry name" value="CheW"/>
</dbReference>
<reference evidence="2 3" key="1">
    <citation type="submission" date="2020-06" db="EMBL/GenBank/DDBJ databases">
        <title>Altererythrobacter lutimaris sp. nov., a marine bacterium isolated from a tidal flat.</title>
        <authorList>
            <person name="Kim D."/>
            <person name="Yoo Y."/>
            <person name="Kim J.-J."/>
        </authorList>
    </citation>
    <scope>NUCLEOTIDE SEQUENCE [LARGE SCALE GENOMIC DNA]</scope>
    <source>
        <strain evidence="2 3">JGD-16</strain>
    </source>
</reference>
<dbReference type="EMBL" id="JABWTA010000001">
    <property type="protein sequence ID" value="NVE95313.1"/>
    <property type="molecule type" value="Genomic_DNA"/>
</dbReference>
<evidence type="ECO:0000259" key="1">
    <source>
        <dbReference type="PROSITE" id="PS50851"/>
    </source>
</evidence>
<dbReference type="PROSITE" id="PS50851">
    <property type="entry name" value="CHEW"/>
    <property type="match status" value="1"/>
</dbReference>
<organism evidence="2 3">
    <name type="scientific">Altererythrobacter lutimaris</name>
    <dbReference type="NCBI Taxonomy" id="2743979"/>
    <lineage>
        <taxon>Bacteria</taxon>
        <taxon>Pseudomonadati</taxon>
        <taxon>Pseudomonadota</taxon>
        <taxon>Alphaproteobacteria</taxon>
        <taxon>Sphingomonadales</taxon>
        <taxon>Erythrobacteraceae</taxon>
        <taxon>Altererythrobacter</taxon>
    </lineage>
</organism>
<keyword evidence="3" id="KW-1185">Reference proteome</keyword>
<feature type="domain" description="CheW-like" evidence="1">
    <location>
        <begin position="2"/>
        <end position="142"/>
    </location>
</feature>
<dbReference type="InterPro" id="IPR036061">
    <property type="entry name" value="CheW-like_dom_sf"/>
</dbReference>
<accession>A0A850HB77</accession>
<dbReference type="GO" id="GO:0007165">
    <property type="term" value="P:signal transduction"/>
    <property type="evidence" value="ECO:0007669"/>
    <property type="project" value="InterPro"/>
</dbReference>
<dbReference type="SMART" id="SM00260">
    <property type="entry name" value="CheW"/>
    <property type="match status" value="1"/>
</dbReference>
<dbReference type="InterPro" id="IPR002545">
    <property type="entry name" value="CheW-lke_dom"/>
</dbReference>
<dbReference type="GO" id="GO:0005829">
    <property type="term" value="C:cytosol"/>
    <property type="evidence" value="ECO:0007669"/>
    <property type="project" value="TreeGrafter"/>
</dbReference>
<dbReference type="GO" id="GO:0006935">
    <property type="term" value="P:chemotaxis"/>
    <property type="evidence" value="ECO:0007669"/>
    <property type="project" value="InterPro"/>
</dbReference>
<evidence type="ECO:0000313" key="3">
    <source>
        <dbReference type="Proteomes" id="UP000546031"/>
    </source>
</evidence>
<protein>
    <submittedName>
        <fullName evidence="2">Purine-binding chemotaxis protein CheW</fullName>
    </submittedName>
</protein>
<dbReference type="Gene3D" id="2.40.50.180">
    <property type="entry name" value="CheA-289, Domain 4"/>
    <property type="match status" value="1"/>
</dbReference>
<sequence length="146" mass="15817">MQRELITFQVGGQLFGLDIMSILEIRAWSPVTKLPKAPEFMAGVVNLRGTVVPVFDLSQRLGWDATDATPRNPIIVSEWNGQARGLIVDSVEDIVAIETAALQKPDAISEEPIAGYIEGLVPIGENMVAVIDLGKLLHDTELLEAA</sequence>